<gene>
    <name evidence="1" type="ORF">A3D09_00760</name>
</gene>
<name>A0A1F5EST5_9BACT</name>
<dbReference type="Proteomes" id="UP000177390">
    <property type="component" value="Unassembled WGS sequence"/>
</dbReference>
<organism evidence="1 2">
    <name type="scientific">Candidatus Collierbacteria bacterium RIFCSPHIGHO2_02_FULL_49_10</name>
    <dbReference type="NCBI Taxonomy" id="1817723"/>
    <lineage>
        <taxon>Bacteria</taxon>
        <taxon>Candidatus Collieribacteriota</taxon>
    </lineage>
</organism>
<accession>A0A1F5EST5</accession>
<dbReference type="AlphaFoldDB" id="A0A1F5EST5"/>
<reference evidence="1 2" key="1">
    <citation type="journal article" date="2016" name="Nat. Commun.">
        <title>Thousands of microbial genomes shed light on interconnected biogeochemical processes in an aquifer system.</title>
        <authorList>
            <person name="Anantharaman K."/>
            <person name="Brown C.T."/>
            <person name="Hug L.A."/>
            <person name="Sharon I."/>
            <person name="Castelle C.J."/>
            <person name="Probst A.J."/>
            <person name="Thomas B.C."/>
            <person name="Singh A."/>
            <person name="Wilkins M.J."/>
            <person name="Karaoz U."/>
            <person name="Brodie E.L."/>
            <person name="Williams K.H."/>
            <person name="Hubbard S.S."/>
            <person name="Banfield J.F."/>
        </authorList>
    </citation>
    <scope>NUCLEOTIDE SEQUENCE [LARGE SCALE GENOMIC DNA]</scope>
</reference>
<comment type="caution">
    <text evidence="1">The sequence shown here is derived from an EMBL/GenBank/DDBJ whole genome shotgun (WGS) entry which is preliminary data.</text>
</comment>
<protein>
    <submittedName>
        <fullName evidence="1">Uncharacterized protein</fullName>
    </submittedName>
</protein>
<evidence type="ECO:0000313" key="2">
    <source>
        <dbReference type="Proteomes" id="UP000177390"/>
    </source>
</evidence>
<sequence>MRFDDDKPCVFEVKFPRIGRYQPIIGAEKTQRSKNGHGMVWSIFPKWLSIVNEKNARNAGGCPIKSNNVGNHPRVNQIEYRSFKRRVKLIDAIGQVA</sequence>
<dbReference type="EMBL" id="MFAH01000054">
    <property type="protein sequence ID" value="OGD70467.1"/>
    <property type="molecule type" value="Genomic_DNA"/>
</dbReference>
<proteinExistence type="predicted"/>
<evidence type="ECO:0000313" key="1">
    <source>
        <dbReference type="EMBL" id="OGD70467.1"/>
    </source>
</evidence>